<evidence type="ECO:0000256" key="2">
    <source>
        <dbReference type="SAM" id="MobiDB-lite"/>
    </source>
</evidence>
<dbReference type="EMBL" id="BRYB01006204">
    <property type="protein sequence ID" value="GMI51906.1"/>
    <property type="molecule type" value="Genomic_DNA"/>
</dbReference>
<comment type="caution">
    <text evidence="3">The sequence shown here is derived from an EMBL/GenBank/DDBJ whole genome shotgun (WGS) entry which is preliminary data.</text>
</comment>
<reference evidence="3 4" key="1">
    <citation type="journal article" date="2023" name="Commun. Biol.">
        <title>Genome analysis of Parmales, the sister group of diatoms, reveals the evolutionary specialization of diatoms from phago-mixotrophs to photoautotrophs.</title>
        <authorList>
            <person name="Ban H."/>
            <person name="Sato S."/>
            <person name="Yoshikawa S."/>
            <person name="Yamada K."/>
            <person name="Nakamura Y."/>
            <person name="Ichinomiya M."/>
            <person name="Sato N."/>
            <person name="Blanc-Mathieu R."/>
            <person name="Endo H."/>
            <person name="Kuwata A."/>
            <person name="Ogata H."/>
        </authorList>
    </citation>
    <scope>NUCLEOTIDE SEQUENCE [LARGE SCALE GENOMIC DNA]</scope>
</reference>
<feature type="region of interest" description="Disordered" evidence="2">
    <location>
        <begin position="88"/>
        <end position="121"/>
    </location>
</feature>
<evidence type="ECO:0008006" key="5">
    <source>
        <dbReference type="Google" id="ProtNLM"/>
    </source>
</evidence>
<comment type="similarity">
    <text evidence="1">Belongs to the SDHAF4 family.</text>
</comment>
<feature type="compositionally biased region" description="Pro residues" evidence="2">
    <location>
        <begin position="22"/>
        <end position="32"/>
    </location>
</feature>
<evidence type="ECO:0000313" key="3">
    <source>
        <dbReference type="EMBL" id="GMI51906.1"/>
    </source>
</evidence>
<sequence length="121" mass="13238">MSSLLLFRRSLPLSRRLAPLSLCPPPPPPSPSPRRFLSGQSADTALEKLKLSLDAMLAAPEPILKDACGDLPEPGEDDEDLEEMFVDTPMGKEWGGPTRGGRHAEPTMHGDWSRKGRCSDF</sequence>
<organism evidence="3 4">
    <name type="scientific">Tetraparma gracilis</name>
    <dbReference type="NCBI Taxonomy" id="2962635"/>
    <lineage>
        <taxon>Eukaryota</taxon>
        <taxon>Sar</taxon>
        <taxon>Stramenopiles</taxon>
        <taxon>Ochrophyta</taxon>
        <taxon>Bolidophyceae</taxon>
        <taxon>Parmales</taxon>
        <taxon>Triparmaceae</taxon>
        <taxon>Tetraparma</taxon>
    </lineage>
</organism>
<name>A0ABQ6NAR1_9STRA</name>
<feature type="compositionally biased region" description="Basic and acidic residues" evidence="2">
    <location>
        <begin position="102"/>
        <end position="121"/>
    </location>
</feature>
<accession>A0ABQ6NAR1</accession>
<dbReference type="Pfam" id="PF07896">
    <property type="entry name" value="DUF1674"/>
    <property type="match status" value="1"/>
</dbReference>
<proteinExistence type="inferred from homology"/>
<dbReference type="Proteomes" id="UP001165060">
    <property type="component" value="Unassembled WGS sequence"/>
</dbReference>
<feature type="region of interest" description="Disordered" evidence="2">
    <location>
        <begin position="17"/>
        <end position="38"/>
    </location>
</feature>
<evidence type="ECO:0000256" key="1">
    <source>
        <dbReference type="ARBA" id="ARBA00005701"/>
    </source>
</evidence>
<evidence type="ECO:0000313" key="4">
    <source>
        <dbReference type="Proteomes" id="UP001165060"/>
    </source>
</evidence>
<gene>
    <name evidence="3" type="ORF">TeGR_g485</name>
</gene>
<keyword evidence="4" id="KW-1185">Reference proteome</keyword>
<protein>
    <recommendedName>
        <fullName evidence="5">Succinate dehydrogenase assembly factor 4, mitochondrial</fullName>
    </recommendedName>
</protein>
<dbReference type="InterPro" id="IPR012875">
    <property type="entry name" value="SDHF4"/>
</dbReference>